<organism evidence="1 2">
    <name type="scientific">Habropoda laboriosa</name>
    <dbReference type="NCBI Taxonomy" id="597456"/>
    <lineage>
        <taxon>Eukaryota</taxon>
        <taxon>Metazoa</taxon>
        <taxon>Ecdysozoa</taxon>
        <taxon>Arthropoda</taxon>
        <taxon>Hexapoda</taxon>
        <taxon>Insecta</taxon>
        <taxon>Pterygota</taxon>
        <taxon>Neoptera</taxon>
        <taxon>Endopterygota</taxon>
        <taxon>Hymenoptera</taxon>
        <taxon>Apocrita</taxon>
        <taxon>Aculeata</taxon>
        <taxon>Apoidea</taxon>
        <taxon>Anthophila</taxon>
        <taxon>Apidae</taxon>
        <taxon>Habropoda</taxon>
    </lineage>
</organism>
<protein>
    <submittedName>
        <fullName evidence="1">Uncharacterized protein</fullName>
    </submittedName>
</protein>
<sequence length="55" mass="6282">MIHKNLNFIPFPLSDTGDVEAIAIKIIPSKIIFMSVYCLPSVRITIDMLNKLFCR</sequence>
<dbReference type="EMBL" id="KQ414693">
    <property type="protein sequence ID" value="KOC63570.1"/>
    <property type="molecule type" value="Genomic_DNA"/>
</dbReference>
<gene>
    <name evidence="1" type="ORF">WH47_03072</name>
</gene>
<evidence type="ECO:0000313" key="2">
    <source>
        <dbReference type="Proteomes" id="UP000053825"/>
    </source>
</evidence>
<keyword evidence="2" id="KW-1185">Reference proteome</keyword>
<accession>A0A0L7QY70</accession>
<reference evidence="1 2" key="1">
    <citation type="submission" date="2015-07" db="EMBL/GenBank/DDBJ databases">
        <title>The genome of Habropoda laboriosa.</title>
        <authorList>
            <person name="Pan H."/>
            <person name="Kapheim K."/>
        </authorList>
    </citation>
    <scope>NUCLEOTIDE SEQUENCE [LARGE SCALE GENOMIC DNA]</scope>
    <source>
        <strain evidence="1">0110345459</strain>
    </source>
</reference>
<proteinExistence type="predicted"/>
<evidence type="ECO:0000313" key="1">
    <source>
        <dbReference type="EMBL" id="KOC63570.1"/>
    </source>
</evidence>
<name>A0A0L7QY70_9HYME</name>
<dbReference type="AlphaFoldDB" id="A0A0L7QY70"/>
<dbReference type="Proteomes" id="UP000053825">
    <property type="component" value="Unassembled WGS sequence"/>
</dbReference>